<dbReference type="AlphaFoldDB" id="A0A4P6XQH3"/>
<feature type="compositionally biased region" description="Polar residues" evidence="1">
    <location>
        <begin position="1"/>
        <end position="15"/>
    </location>
</feature>
<reference evidence="3" key="1">
    <citation type="submission" date="2019-03" db="EMBL/GenBank/DDBJ databases">
        <title>Snf2 controls pulcherriminic acid biosynthesis and connects pigmentation and antifungal activity of the yeast Metschnikowia pulcherrima.</title>
        <authorList>
            <person name="Gore-Lloyd D."/>
            <person name="Sumann I."/>
            <person name="Brachmann A.O."/>
            <person name="Schneeberger K."/>
            <person name="Ortiz-Merino R.A."/>
            <person name="Moreno-Beltran M."/>
            <person name="Schlaefli M."/>
            <person name="Kirner P."/>
            <person name="Santos Kron A."/>
            <person name="Wolfe K.H."/>
            <person name="Piel J."/>
            <person name="Ahrens C.H."/>
            <person name="Henk D."/>
            <person name="Freimoser F.M."/>
        </authorList>
    </citation>
    <scope>NUCLEOTIDE SEQUENCE [LARGE SCALE GENOMIC DNA]</scope>
    <source>
        <strain evidence="3">APC 1.2</strain>
    </source>
</reference>
<dbReference type="GO" id="GO:0030474">
    <property type="term" value="P:spindle pole body duplication"/>
    <property type="evidence" value="ECO:0007669"/>
    <property type="project" value="TreeGrafter"/>
</dbReference>
<proteinExistence type="predicted"/>
<gene>
    <name evidence="2" type="primary">MPUL0C02740</name>
    <name evidence="2" type="ORF">METSCH_C02740</name>
</gene>
<organism evidence="2 3">
    <name type="scientific">Metschnikowia aff. pulcherrima</name>
    <dbReference type="NCBI Taxonomy" id="2163413"/>
    <lineage>
        <taxon>Eukaryota</taxon>
        <taxon>Fungi</taxon>
        <taxon>Dikarya</taxon>
        <taxon>Ascomycota</taxon>
        <taxon>Saccharomycotina</taxon>
        <taxon>Pichiomycetes</taxon>
        <taxon>Metschnikowiaceae</taxon>
        <taxon>Metschnikowia</taxon>
    </lineage>
</organism>
<feature type="compositionally biased region" description="Polar residues" evidence="1">
    <location>
        <begin position="174"/>
        <end position="183"/>
    </location>
</feature>
<dbReference type="Proteomes" id="UP000292447">
    <property type="component" value="Chromosome III"/>
</dbReference>
<feature type="region of interest" description="Disordered" evidence="1">
    <location>
        <begin position="161"/>
        <end position="183"/>
    </location>
</feature>
<evidence type="ECO:0000256" key="1">
    <source>
        <dbReference type="SAM" id="MobiDB-lite"/>
    </source>
</evidence>
<dbReference type="EMBL" id="CP034458">
    <property type="protein sequence ID" value="QBM88308.1"/>
    <property type="molecule type" value="Genomic_DNA"/>
</dbReference>
<dbReference type="GO" id="GO:0005640">
    <property type="term" value="C:nuclear outer membrane"/>
    <property type="evidence" value="ECO:0007669"/>
    <property type="project" value="TreeGrafter"/>
</dbReference>
<keyword evidence="3" id="KW-1185">Reference proteome</keyword>
<dbReference type="GO" id="GO:0006606">
    <property type="term" value="P:protein import into nucleus"/>
    <property type="evidence" value="ECO:0007669"/>
    <property type="project" value="TreeGrafter"/>
</dbReference>
<dbReference type="STRING" id="2163413.A0A4P6XQH3"/>
<dbReference type="InterPro" id="IPR012578">
    <property type="entry name" value="Nucl_pore_cmplx"/>
</dbReference>
<evidence type="ECO:0000313" key="3">
    <source>
        <dbReference type="Proteomes" id="UP000292447"/>
    </source>
</evidence>
<protein>
    <submittedName>
        <fullName evidence="2">Pore complex component</fullName>
    </submittedName>
</protein>
<sequence>MNNSTPNWSTNPDYQQKSKTEKGFLGQSGLRFTGMLNGSETRDKYSSTTPADFDLGAAFSDCLMNDPAFVHEYQKLFNKRAPAETQRPYTHIHPVHDDLFEKGSTKPVPDDVQYFRSLSNTGPILSDEFLPKAPLEQARNPFVAAADDNYRTTKARDNSMAWNELDHEDDNEISSRQTPSGEWTSPVVTEALRRQVSKELQFRMLCTSIAWLFGARLFFLICDKCIQLYQMQFPEQTEIYSAKSGFPYMLRYVGLAGGQILDWSRYLIWYLGLLVLINAIRLAWPQDQCGDLPLTPEQRNLIGLKPCPKGRHTQDPGDADLVMSQRLFEEKTRLSLTIPRYTRQSKLSSFMHRNGAESQADEAIALTDQKPHQKMMHF</sequence>
<dbReference type="PANTHER" id="PTHR28003">
    <property type="entry name" value="NUCLEOPORIN POM34"/>
    <property type="match status" value="1"/>
</dbReference>
<dbReference type="Pfam" id="PF08058">
    <property type="entry name" value="NPCC"/>
    <property type="match status" value="1"/>
</dbReference>
<dbReference type="GO" id="GO:0070762">
    <property type="term" value="C:nuclear pore transmembrane ring"/>
    <property type="evidence" value="ECO:0007669"/>
    <property type="project" value="TreeGrafter"/>
</dbReference>
<name>A0A4P6XQH3_9ASCO</name>
<accession>A0A4P6XQH3</accession>
<evidence type="ECO:0000313" key="2">
    <source>
        <dbReference type="EMBL" id="QBM88308.1"/>
    </source>
</evidence>
<dbReference type="PANTHER" id="PTHR28003:SF1">
    <property type="entry name" value="NUCLEOPORIN POM34"/>
    <property type="match status" value="1"/>
</dbReference>
<feature type="region of interest" description="Disordered" evidence="1">
    <location>
        <begin position="1"/>
        <end position="23"/>
    </location>
</feature>